<reference evidence="4 5" key="1">
    <citation type="submission" date="2018-03" db="EMBL/GenBank/DDBJ databases">
        <title>Bacillus urumqiensis sp. nov., a moderately haloalkaliphilic bacterium isolated from a salt lake.</title>
        <authorList>
            <person name="Zhao B."/>
            <person name="Liao Z."/>
        </authorList>
    </citation>
    <scope>NUCLEOTIDE SEQUENCE [LARGE SCALE GENOMIC DNA]</scope>
    <source>
        <strain evidence="4 5">BZ-SZ-XJ18</strain>
    </source>
</reference>
<feature type="domain" description="STAS" evidence="3">
    <location>
        <begin position="1"/>
        <end position="102"/>
    </location>
</feature>
<dbReference type="InterPro" id="IPR036513">
    <property type="entry name" value="STAS_dom_sf"/>
</dbReference>
<dbReference type="PANTHER" id="PTHR33495:SF2">
    <property type="entry name" value="ANTI-SIGMA FACTOR ANTAGONIST TM_1081-RELATED"/>
    <property type="match status" value="1"/>
</dbReference>
<dbReference type="Proteomes" id="UP000243650">
    <property type="component" value="Unassembled WGS sequence"/>
</dbReference>
<accession>A0A2P6MI31</accession>
<dbReference type="GO" id="GO:0043856">
    <property type="term" value="F:anti-sigma factor antagonist activity"/>
    <property type="evidence" value="ECO:0007669"/>
    <property type="project" value="InterPro"/>
</dbReference>
<dbReference type="EMBL" id="PVNS01000005">
    <property type="protein sequence ID" value="PRO65920.1"/>
    <property type="molecule type" value="Genomic_DNA"/>
</dbReference>
<dbReference type="SUPFAM" id="SSF52091">
    <property type="entry name" value="SpoIIaa-like"/>
    <property type="match status" value="1"/>
</dbReference>
<dbReference type="OrthoDB" id="9794628at2"/>
<keyword evidence="5" id="KW-1185">Reference proteome</keyword>
<dbReference type="NCBIfam" id="TIGR00377">
    <property type="entry name" value="ant_ant_sig"/>
    <property type="match status" value="1"/>
</dbReference>
<comment type="caution">
    <text evidence="4">The sequence shown here is derived from an EMBL/GenBank/DDBJ whole genome shotgun (WGS) entry which is preliminary data.</text>
</comment>
<name>A0A2P6MI31_ALKUR</name>
<gene>
    <name evidence="4" type="ORF">C6I21_06340</name>
</gene>
<dbReference type="PROSITE" id="PS50801">
    <property type="entry name" value="STAS"/>
    <property type="match status" value="1"/>
</dbReference>
<dbReference type="Gene3D" id="3.30.750.24">
    <property type="entry name" value="STAS domain"/>
    <property type="match status" value="1"/>
</dbReference>
<evidence type="ECO:0000313" key="5">
    <source>
        <dbReference type="Proteomes" id="UP000243650"/>
    </source>
</evidence>
<dbReference type="CDD" id="cd07043">
    <property type="entry name" value="STAS_anti-anti-sigma_factors"/>
    <property type="match status" value="1"/>
</dbReference>
<evidence type="ECO:0000259" key="3">
    <source>
        <dbReference type="PROSITE" id="PS50801"/>
    </source>
</evidence>
<proteinExistence type="inferred from homology"/>
<protein>
    <recommendedName>
        <fullName evidence="2">Anti-sigma factor antagonist</fullName>
    </recommendedName>
</protein>
<dbReference type="Pfam" id="PF01740">
    <property type="entry name" value="STAS"/>
    <property type="match status" value="1"/>
</dbReference>
<organism evidence="4 5">
    <name type="scientific">Alkalicoccus urumqiensis</name>
    <name type="common">Bacillus urumqiensis</name>
    <dbReference type="NCBI Taxonomy" id="1548213"/>
    <lineage>
        <taxon>Bacteria</taxon>
        <taxon>Bacillati</taxon>
        <taxon>Bacillota</taxon>
        <taxon>Bacilli</taxon>
        <taxon>Bacillales</taxon>
        <taxon>Bacillaceae</taxon>
        <taxon>Alkalicoccus</taxon>
    </lineage>
</organism>
<evidence type="ECO:0000256" key="1">
    <source>
        <dbReference type="ARBA" id="ARBA00009013"/>
    </source>
</evidence>
<dbReference type="InterPro" id="IPR003658">
    <property type="entry name" value="Anti-sigma_ant"/>
</dbReference>
<dbReference type="RefSeq" id="WP_105958604.1">
    <property type="nucleotide sequence ID" value="NZ_PVNS01000005.1"/>
</dbReference>
<dbReference type="InterPro" id="IPR002645">
    <property type="entry name" value="STAS_dom"/>
</dbReference>
<dbReference type="PANTHER" id="PTHR33495">
    <property type="entry name" value="ANTI-SIGMA FACTOR ANTAGONIST TM_1081-RELATED-RELATED"/>
    <property type="match status" value="1"/>
</dbReference>
<sequence length="102" mass="11338">MILSIQEEKENVRVTLGGDIYVQDASTLREQLLPYAEEGKSNFVFDFSKVTFIDSAGLGVLVAIYKRAAQNNGGVRIQNPQPQVAEIFTLTRLHHVFSVDPS</sequence>
<evidence type="ECO:0000313" key="4">
    <source>
        <dbReference type="EMBL" id="PRO65920.1"/>
    </source>
</evidence>
<dbReference type="AlphaFoldDB" id="A0A2P6MI31"/>
<evidence type="ECO:0000256" key="2">
    <source>
        <dbReference type="RuleBase" id="RU003749"/>
    </source>
</evidence>
<comment type="similarity">
    <text evidence="1 2">Belongs to the anti-sigma-factor antagonist family.</text>
</comment>